<dbReference type="AlphaFoldDB" id="A0AAE4CNE2"/>
<comment type="caution">
    <text evidence="1">The sequence shown here is derived from an EMBL/GenBank/DDBJ whole genome shotgun (WGS) entry which is preliminary data.</text>
</comment>
<gene>
    <name evidence="1" type="ORF">JOF55_002128</name>
</gene>
<keyword evidence="2" id="KW-1185">Reference proteome</keyword>
<organism evidence="1 2">
    <name type="scientific">Haloactinomyces albus</name>
    <dbReference type="NCBI Taxonomy" id="1352928"/>
    <lineage>
        <taxon>Bacteria</taxon>
        <taxon>Bacillati</taxon>
        <taxon>Actinomycetota</taxon>
        <taxon>Actinomycetes</taxon>
        <taxon>Actinopolysporales</taxon>
        <taxon>Actinopolysporaceae</taxon>
        <taxon>Haloactinomyces</taxon>
    </lineage>
</organism>
<evidence type="ECO:0000313" key="1">
    <source>
        <dbReference type="EMBL" id="MDR7301947.1"/>
    </source>
</evidence>
<accession>A0AAE4CNE2</accession>
<name>A0AAE4CNE2_9ACTN</name>
<dbReference type="Proteomes" id="UP001180845">
    <property type="component" value="Unassembled WGS sequence"/>
</dbReference>
<proteinExistence type="predicted"/>
<evidence type="ECO:0000313" key="2">
    <source>
        <dbReference type="Proteomes" id="UP001180845"/>
    </source>
</evidence>
<reference evidence="1" key="1">
    <citation type="submission" date="2023-07" db="EMBL/GenBank/DDBJ databases">
        <title>Sequencing the genomes of 1000 actinobacteria strains.</title>
        <authorList>
            <person name="Klenk H.-P."/>
        </authorList>
    </citation>
    <scope>NUCLEOTIDE SEQUENCE</scope>
    <source>
        <strain evidence="1">DSM 45977</strain>
    </source>
</reference>
<sequence length="80" mass="8466">MASKVAVSGMTVEELAGHGESTSAPVSTRLPLDRRLNELVGRGVNAVRPRSLWAGADIDPGLMSGREMCDRFAAALRKTA</sequence>
<protein>
    <submittedName>
        <fullName evidence="1">Uncharacterized protein</fullName>
    </submittedName>
</protein>
<dbReference type="RefSeq" id="WP_310273040.1">
    <property type="nucleotide sequence ID" value="NZ_JAVDXW010000001.1"/>
</dbReference>
<dbReference type="EMBL" id="JAVDXW010000001">
    <property type="protein sequence ID" value="MDR7301947.1"/>
    <property type="molecule type" value="Genomic_DNA"/>
</dbReference>